<name>A0A0M0BUV7_9ARCH</name>
<evidence type="ECO:0000313" key="9">
    <source>
        <dbReference type="Proteomes" id="UP000054016"/>
    </source>
</evidence>
<reference evidence="9" key="1">
    <citation type="submission" date="2015-06" db="EMBL/GenBank/DDBJ databases">
        <title>New insights into the roles of widespread benthic archaea in carbon and nitrogen cycling.</title>
        <authorList>
            <person name="Lazar C.S."/>
            <person name="Baker B.J."/>
            <person name="Seitz K.W."/>
            <person name="Hyde A.S."/>
            <person name="Dick G.J."/>
            <person name="Hinrichs K.-U."/>
            <person name="Teske A.P."/>
        </authorList>
    </citation>
    <scope>NUCLEOTIDE SEQUENCE [LARGE SCALE GENOMIC DNA]</scope>
</reference>
<dbReference type="GO" id="GO:0016836">
    <property type="term" value="F:hydro-lyase activity"/>
    <property type="evidence" value="ECO:0007669"/>
    <property type="project" value="InterPro"/>
</dbReference>
<dbReference type="InterPro" id="IPR013785">
    <property type="entry name" value="Aldolase_TIM"/>
</dbReference>
<sequence>MNQGKKRRLKRILQKDNRTVIVPMDHGVSMGPIKGITNMQNIVDQLLKGGVDAVVLNKGIAKRVEMDNAGLIVHLSAISTLTPNANNKVQVCTVQEAIRIGADAVSVHINVGAPEEDKMLEKLGRIADKCDVHGMPLLAMMYPRGPKIKSEHDVDVVAHAARLGAELGADIIKTNYTGDTESFKTVVEGCPVPVIIAGGPKCKTDQEILETVHESIKAGGSGLSIGRNVFQHANPTLMVKAMSAIVHKGASVEQARKILGESL</sequence>
<feature type="active site" description="Schiff-base intermediate with dihydroxyacetone-P" evidence="7">
    <location>
        <position position="173"/>
    </location>
</feature>
<dbReference type="SMART" id="SM01133">
    <property type="entry name" value="DeoC"/>
    <property type="match status" value="1"/>
</dbReference>
<organism evidence="8 9">
    <name type="scientific">miscellaneous Crenarchaeota group-1 archaeon SG8-32-3</name>
    <dbReference type="NCBI Taxonomy" id="1685125"/>
    <lineage>
        <taxon>Archaea</taxon>
        <taxon>Candidatus Bathyarchaeota</taxon>
        <taxon>MCG-1</taxon>
    </lineage>
</organism>
<dbReference type="GO" id="GO:0004332">
    <property type="term" value="F:fructose-bisphosphate aldolase activity"/>
    <property type="evidence" value="ECO:0007669"/>
    <property type="project" value="InterPro"/>
</dbReference>
<dbReference type="InterPro" id="IPR050456">
    <property type="entry name" value="DeoC/FbaB_aldolase"/>
</dbReference>
<evidence type="ECO:0000256" key="4">
    <source>
        <dbReference type="ARBA" id="ARBA00023270"/>
    </source>
</evidence>
<accession>A0A0M0BUV7</accession>
<dbReference type="PIRSF" id="PIRSF038992">
    <property type="entry name" value="Aldolase_Ia"/>
    <property type="match status" value="1"/>
</dbReference>
<dbReference type="Proteomes" id="UP000054016">
    <property type="component" value="Unassembled WGS sequence"/>
</dbReference>
<dbReference type="EC" id="2.2.1.10" evidence="5 6"/>
<evidence type="ECO:0000256" key="1">
    <source>
        <dbReference type="ARBA" id="ARBA00022605"/>
    </source>
</evidence>
<feature type="active site" description="Proton donor" evidence="5 7">
    <location>
        <position position="142"/>
    </location>
</feature>
<dbReference type="GO" id="GO:0008652">
    <property type="term" value="P:amino acid biosynthetic process"/>
    <property type="evidence" value="ECO:0007669"/>
    <property type="project" value="UniProtKB-KW"/>
</dbReference>
<gene>
    <name evidence="5" type="primary">aroA'</name>
    <name evidence="8" type="ORF">AC478_00230</name>
</gene>
<evidence type="ECO:0000256" key="7">
    <source>
        <dbReference type="PIRSR" id="PIRSR038992-1"/>
    </source>
</evidence>
<dbReference type="InterPro" id="IPR010210">
    <property type="entry name" value="ADH_synthase"/>
</dbReference>
<dbReference type="GO" id="GO:0009073">
    <property type="term" value="P:aromatic amino acid family biosynthetic process"/>
    <property type="evidence" value="ECO:0007669"/>
    <property type="project" value="UniProtKB-UniRule"/>
</dbReference>
<dbReference type="InterPro" id="IPR041720">
    <property type="entry name" value="FbaB-like"/>
</dbReference>
<keyword evidence="3 5" id="KW-0057">Aromatic amino acid biosynthesis</keyword>
<proteinExistence type="inferred from homology"/>
<dbReference type="NCBIfam" id="NF005556">
    <property type="entry name" value="PRK07226.1"/>
    <property type="match status" value="1"/>
</dbReference>
<comment type="similarity">
    <text evidence="5">Belongs to the DeoC/FbaB aldolase family. ADHS subfamily.</text>
</comment>
<dbReference type="EMBL" id="LFWV01000002">
    <property type="protein sequence ID" value="KON32413.1"/>
    <property type="molecule type" value="Genomic_DNA"/>
</dbReference>
<evidence type="ECO:0000256" key="2">
    <source>
        <dbReference type="ARBA" id="ARBA00022679"/>
    </source>
</evidence>
<dbReference type="AlphaFoldDB" id="A0A0M0BUV7"/>
<evidence type="ECO:0000256" key="6">
    <source>
        <dbReference type="NCBIfam" id="TIGR01949"/>
    </source>
</evidence>
<dbReference type="Pfam" id="PF01791">
    <property type="entry name" value="DeoC"/>
    <property type="match status" value="1"/>
</dbReference>
<dbReference type="Gene3D" id="3.20.20.70">
    <property type="entry name" value="Aldolase class I"/>
    <property type="match status" value="1"/>
</dbReference>
<dbReference type="CDD" id="cd00958">
    <property type="entry name" value="DhnA"/>
    <property type="match status" value="1"/>
</dbReference>
<protein>
    <recommendedName>
        <fullName evidence="5 6">2-amino-3,7-dideoxy-D-threo-hept-6-ulosonate synthase</fullName>
        <shortName evidence="5">ADH synthase</shortName>
        <shortName evidence="5">ADHS</shortName>
        <shortName evidence="5">ADTH synthase</shortName>
        <ecNumber evidence="5 6">2.2.1.10</ecNumber>
    </recommendedName>
</protein>
<evidence type="ECO:0000256" key="3">
    <source>
        <dbReference type="ARBA" id="ARBA00023141"/>
    </source>
</evidence>
<feature type="binding site" evidence="5">
    <location>
        <begin position="142"/>
        <end position="144"/>
    </location>
    <ligand>
        <name>1-deoxy-D-threo-hexo-2,5-diulose 6-phosphate</name>
        <dbReference type="ChEBI" id="CHEBI:58861"/>
    </ligand>
</feature>
<comment type="catalytic activity">
    <reaction evidence="5">
        <text>1-deoxy-D-threo-hexo-2,5-diulose 6-phosphate + L-aspartate 4-semialdehyde = 2,3-dioxopropyl phosphate + 2-amino-2,3,7-trideoxy-D-lyxo-hept-6-ulosonate</text>
        <dbReference type="Rhea" id="RHEA:25952"/>
        <dbReference type="ChEBI" id="CHEBI:58859"/>
        <dbReference type="ChEBI" id="CHEBI:58860"/>
        <dbReference type="ChEBI" id="CHEBI:58861"/>
        <dbReference type="ChEBI" id="CHEBI:537519"/>
        <dbReference type="EC" id="2.2.1.10"/>
    </reaction>
</comment>
<keyword evidence="4 5" id="KW-0704">Schiff base</keyword>
<dbReference type="PANTHER" id="PTHR47916">
    <property type="entry name" value="FRUCTOSE-BISPHOSPHATE ALDOLASE CLASS 1"/>
    <property type="match status" value="1"/>
</dbReference>
<feature type="binding site" evidence="5">
    <location>
        <begin position="25"/>
        <end position="29"/>
    </location>
    <ligand>
        <name>1-deoxy-D-threo-hexo-2,5-diulose 6-phosphate</name>
        <dbReference type="ChEBI" id="CHEBI:58861"/>
    </ligand>
</feature>
<feature type="active site" description="Schiff-base intermediate with substrate" evidence="5">
    <location>
        <position position="173"/>
    </location>
</feature>
<dbReference type="GO" id="GO:0016744">
    <property type="term" value="F:transketolase or transaldolase activity"/>
    <property type="evidence" value="ECO:0007669"/>
    <property type="project" value="UniProtKB-UniRule"/>
</dbReference>
<dbReference type="HAMAP" id="MF_00960">
    <property type="entry name" value="ADH_synthase"/>
    <property type="match status" value="1"/>
</dbReference>
<evidence type="ECO:0000313" key="8">
    <source>
        <dbReference type="EMBL" id="KON32413.1"/>
    </source>
</evidence>
<feature type="binding site" evidence="5">
    <location>
        <begin position="226"/>
        <end position="227"/>
    </location>
    <ligand>
        <name>1-deoxy-D-threo-hexo-2,5-diulose 6-phosphate</name>
        <dbReference type="ChEBI" id="CHEBI:58861"/>
    </ligand>
</feature>
<comment type="caution">
    <text evidence="8">The sequence shown here is derived from an EMBL/GenBank/DDBJ whole genome shotgun (WGS) entry which is preliminary data.</text>
</comment>
<dbReference type="PANTHER" id="PTHR47916:SF1">
    <property type="entry name" value="3-HYDROXY-5-PHOSPHONOOXYPENTANE-2,4-DIONE THIOLASE"/>
    <property type="match status" value="1"/>
</dbReference>
<dbReference type="NCBIfam" id="TIGR01949">
    <property type="entry name" value="ADH_synth"/>
    <property type="match status" value="1"/>
</dbReference>
<keyword evidence="2 5" id="KW-0808">Transferase</keyword>
<keyword evidence="8" id="KW-0456">Lyase</keyword>
<dbReference type="SUPFAM" id="SSF51569">
    <property type="entry name" value="Aldolase"/>
    <property type="match status" value="1"/>
</dbReference>
<keyword evidence="1 5" id="KW-0028">Amino-acid biosynthesis</keyword>
<feature type="binding site" evidence="5">
    <location>
        <begin position="198"/>
        <end position="199"/>
    </location>
    <ligand>
        <name>1-deoxy-D-threo-hexo-2,5-diulose 6-phosphate</name>
        <dbReference type="ChEBI" id="CHEBI:58861"/>
    </ligand>
</feature>
<comment type="function">
    <text evidence="5">Catalyzes a transaldol reaction between 6-deoxy-5-ketofructose 1-phosphate (DKFP) and L-aspartate semialdehyde (ASA) with an elimination of hydroxypyruvaldehyde phosphate to yield 2-amino-3,7-dideoxy-D-threo-hept-6-ulosonate (ADH). Plays a key role in an alternative pathway of the biosynthesis of 3-dehydroquinate (DHQ), which is involved in the canonical pathway for the biosynthesis of aromatic amino acids.</text>
</comment>
<feature type="active site" description="Proton acceptor" evidence="5">
    <location>
        <position position="25"/>
    </location>
</feature>
<comment type="subunit">
    <text evidence="5">Homodecamer.</text>
</comment>
<dbReference type="InterPro" id="IPR002915">
    <property type="entry name" value="DeoC/FbaB/LacD_aldolase"/>
</dbReference>
<evidence type="ECO:0000256" key="5">
    <source>
        <dbReference type="HAMAP-Rule" id="MF_00960"/>
    </source>
</evidence>
<dbReference type="PATRIC" id="fig|1685125.3.peg.753"/>